<name>A0A839ZVR2_9CAUL</name>
<comment type="caution">
    <text evidence="1">The sequence shown here is derived from an EMBL/GenBank/DDBJ whole genome shotgun (WGS) entry which is preliminary data.</text>
</comment>
<sequence>MKLSNVIPLPPRPKPARVVPLIGIVGDGGRITFHKPRPK</sequence>
<reference evidence="1 2" key="1">
    <citation type="submission" date="2020-08" db="EMBL/GenBank/DDBJ databases">
        <title>Genomic Encyclopedia of Type Strains, Phase IV (KMG-IV): sequencing the most valuable type-strain genomes for metagenomic binning, comparative biology and taxonomic classification.</title>
        <authorList>
            <person name="Goeker M."/>
        </authorList>
    </citation>
    <scope>NUCLEOTIDE SEQUENCE [LARGE SCALE GENOMIC DNA]</scope>
    <source>
        <strain evidence="1 2">DSM 21793</strain>
    </source>
</reference>
<evidence type="ECO:0000313" key="2">
    <source>
        <dbReference type="Proteomes" id="UP000530564"/>
    </source>
</evidence>
<evidence type="ECO:0000313" key="1">
    <source>
        <dbReference type="EMBL" id="MBB3889483.1"/>
    </source>
</evidence>
<gene>
    <name evidence="1" type="ORF">GGQ61_000180</name>
</gene>
<dbReference type="AlphaFoldDB" id="A0A839ZVR2"/>
<dbReference type="Proteomes" id="UP000530564">
    <property type="component" value="Unassembled WGS sequence"/>
</dbReference>
<protein>
    <submittedName>
        <fullName evidence="1">Uncharacterized protein</fullName>
    </submittedName>
</protein>
<dbReference type="EMBL" id="JACIDK010000001">
    <property type="protein sequence ID" value="MBB3889483.1"/>
    <property type="molecule type" value="Genomic_DNA"/>
</dbReference>
<keyword evidence="2" id="KW-1185">Reference proteome</keyword>
<accession>A0A839ZVR2</accession>
<proteinExistence type="predicted"/>
<organism evidence="1 2">
    <name type="scientific">Phenylobacterium haematophilum</name>
    <dbReference type="NCBI Taxonomy" id="98513"/>
    <lineage>
        <taxon>Bacteria</taxon>
        <taxon>Pseudomonadati</taxon>
        <taxon>Pseudomonadota</taxon>
        <taxon>Alphaproteobacteria</taxon>
        <taxon>Caulobacterales</taxon>
        <taxon>Caulobacteraceae</taxon>
        <taxon>Phenylobacterium</taxon>
    </lineage>
</organism>